<evidence type="ECO:0008006" key="8">
    <source>
        <dbReference type="Google" id="ProtNLM"/>
    </source>
</evidence>
<evidence type="ECO:0000313" key="7">
    <source>
        <dbReference type="Proteomes" id="UP001271007"/>
    </source>
</evidence>
<protein>
    <recommendedName>
        <fullName evidence="8">Cytochrome P450</fullName>
    </recommendedName>
</protein>
<keyword evidence="3" id="KW-0560">Oxidoreductase</keyword>
<dbReference type="Proteomes" id="UP001271007">
    <property type="component" value="Unassembled WGS sequence"/>
</dbReference>
<name>A0AAJ0DCH1_9PEZI</name>
<reference evidence="6" key="1">
    <citation type="submission" date="2023-04" db="EMBL/GenBank/DDBJ databases">
        <title>Black Yeasts Isolated from many extreme environments.</title>
        <authorList>
            <person name="Coleine C."/>
            <person name="Stajich J.E."/>
            <person name="Selbmann L."/>
        </authorList>
    </citation>
    <scope>NUCLEOTIDE SEQUENCE</scope>
    <source>
        <strain evidence="6">CCFEE 5312</strain>
    </source>
</reference>
<dbReference type="InterPro" id="IPR002401">
    <property type="entry name" value="Cyt_P450_E_grp-I"/>
</dbReference>
<dbReference type="PANTHER" id="PTHR46300">
    <property type="entry name" value="P450, PUTATIVE (EUROFUNG)-RELATED-RELATED"/>
    <property type="match status" value="1"/>
</dbReference>
<keyword evidence="7" id="KW-1185">Reference proteome</keyword>
<dbReference type="InterPro" id="IPR001128">
    <property type="entry name" value="Cyt_P450"/>
</dbReference>
<keyword evidence="2 5" id="KW-0479">Metal-binding</keyword>
<dbReference type="Gene3D" id="1.10.630.10">
    <property type="entry name" value="Cytochrome P450"/>
    <property type="match status" value="1"/>
</dbReference>
<comment type="cofactor">
    <cofactor evidence="5">
        <name>heme</name>
        <dbReference type="ChEBI" id="CHEBI:30413"/>
    </cofactor>
</comment>
<feature type="binding site" description="axial binding residue" evidence="5">
    <location>
        <position position="336"/>
    </location>
    <ligand>
        <name>heme</name>
        <dbReference type="ChEBI" id="CHEBI:30413"/>
    </ligand>
    <ligandPart>
        <name>Fe</name>
        <dbReference type="ChEBI" id="CHEBI:18248"/>
    </ligandPart>
</feature>
<evidence type="ECO:0000256" key="2">
    <source>
        <dbReference type="ARBA" id="ARBA00022723"/>
    </source>
</evidence>
<dbReference type="EMBL" id="JAWDJX010000062">
    <property type="protein sequence ID" value="KAK3047444.1"/>
    <property type="molecule type" value="Genomic_DNA"/>
</dbReference>
<evidence type="ECO:0000256" key="5">
    <source>
        <dbReference type="PIRSR" id="PIRSR602401-1"/>
    </source>
</evidence>
<dbReference type="GO" id="GO:0016705">
    <property type="term" value="F:oxidoreductase activity, acting on paired donors, with incorporation or reduction of molecular oxygen"/>
    <property type="evidence" value="ECO:0007669"/>
    <property type="project" value="InterPro"/>
</dbReference>
<dbReference type="InterPro" id="IPR050364">
    <property type="entry name" value="Cytochrome_P450_fung"/>
</dbReference>
<keyword evidence="5" id="KW-0349">Heme</keyword>
<dbReference type="GO" id="GO:0004497">
    <property type="term" value="F:monooxygenase activity"/>
    <property type="evidence" value="ECO:0007669"/>
    <property type="project" value="InterPro"/>
</dbReference>
<evidence type="ECO:0000256" key="1">
    <source>
        <dbReference type="ARBA" id="ARBA00010617"/>
    </source>
</evidence>
<dbReference type="PRINTS" id="PR00463">
    <property type="entry name" value="EP450I"/>
</dbReference>
<dbReference type="SUPFAM" id="SSF48264">
    <property type="entry name" value="Cytochrome P450"/>
    <property type="match status" value="1"/>
</dbReference>
<gene>
    <name evidence="6" type="ORF">LTR09_011192</name>
</gene>
<evidence type="ECO:0000313" key="6">
    <source>
        <dbReference type="EMBL" id="KAK3047444.1"/>
    </source>
</evidence>
<dbReference type="GO" id="GO:0020037">
    <property type="term" value="F:heme binding"/>
    <property type="evidence" value="ECO:0007669"/>
    <property type="project" value="InterPro"/>
</dbReference>
<evidence type="ECO:0000256" key="4">
    <source>
        <dbReference type="ARBA" id="ARBA00023004"/>
    </source>
</evidence>
<proteinExistence type="inferred from homology"/>
<dbReference type="GO" id="GO:0005506">
    <property type="term" value="F:iron ion binding"/>
    <property type="evidence" value="ECO:0007669"/>
    <property type="project" value="InterPro"/>
</dbReference>
<dbReference type="InterPro" id="IPR036396">
    <property type="entry name" value="Cyt_P450_sf"/>
</dbReference>
<accession>A0AAJ0DCH1</accession>
<comment type="similarity">
    <text evidence="1">Belongs to the cytochrome P450 family.</text>
</comment>
<evidence type="ECO:0000256" key="3">
    <source>
        <dbReference type="ARBA" id="ARBA00023002"/>
    </source>
</evidence>
<dbReference type="PANTHER" id="PTHR46300:SF9">
    <property type="entry name" value="P450, PUTATIVE-RELATED"/>
    <property type="match status" value="1"/>
</dbReference>
<comment type="caution">
    <text evidence="6">The sequence shown here is derived from an EMBL/GenBank/DDBJ whole genome shotgun (WGS) entry which is preliminary data.</text>
</comment>
<sequence length="425" mass="48238">MEFCLRPQLQRLARVLGTRTKKQRRVVGSYTTAPSIQRLRPMLEMETFAVIASMYYDSNCGEVELTPQIYLQRLALNVMTMFCYGTRFNSVDDPTLLQILTDAKTIASFRSTNSNAQDFIPHLRYTTNNKRNQTAREVRSRRDQWLATMLEGARESAGQQTAAKQTVATMLLSDNNEGLTELDIRTILGGLMSGGFETVYSTAIIALGVLSRSKGQQMQQQAYEEITNVYESEEKAFDKCLSEEKCHYVVALVKEALRFYPPLKILPARQTYKEFVYQGAIIPKGVLIYTNCQAILQHKSVYGSDADKFRPERWLEKDCQVPPPYHFAFGAGVRMCTAVNFSNRMLYATFCRLIVSFKITESKTMPANIDYIDYKQDPTDSNAIASKFKIRLSARNQAALENCFERSQEIAAAATNGLPYEALKR</sequence>
<dbReference type="Pfam" id="PF00067">
    <property type="entry name" value="p450"/>
    <property type="match status" value="1"/>
</dbReference>
<dbReference type="AlphaFoldDB" id="A0AAJ0DCH1"/>
<organism evidence="6 7">
    <name type="scientific">Extremus antarcticus</name>
    <dbReference type="NCBI Taxonomy" id="702011"/>
    <lineage>
        <taxon>Eukaryota</taxon>
        <taxon>Fungi</taxon>
        <taxon>Dikarya</taxon>
        <taxon>Ascomycota</taxon>
        <taxon>Pezizomycotina</taxon>
        <taxon>Dothideomycetes</taxon>
        <taxon>Dothideomycetidae</taxon>
        <taxon>Mycosphaerellales</taxon>
        <taxon>Extremaceae</taxon>
        <taxon>Extremus</taxon>
    </lineage>
</organism>
<keyword evidence="4 5" id="KW-0408">Iron</keyword>